<dbReference type="EMBL" id="KR007674">
    <property type="protein sequence ID" value="AKJ75343.1"/>
    <property type="molecule type" value="Genomic_DNA"/>
</dbReference>
<dbReference type="Gene3D" id="3.40.50.2000">
    <property type="entry name" value="Glycogen Phosphorylase B"/>
    <property type="match status" value="1"/>
</dbReference>
<protein>
    <submittedName>
        <fullName evidence="1">Glycosyltransferase group 1</fullName>
    </submittedName>
</protein>
<accession>A0A0G3F3B0</accession>
<dbReference type="AlphaFoldDB" id="A0A0G3F3B0"/>
<dbReference type="Pfam" id="PF13692">
    <property type="entry name" value="Glyco_trans_1_4"/>
    <property type="match status" value="1"/>
</dbReference>
<gene>
    <name evidence="1" type="ORF">NCSR101_00016</name>
</gene>
<proteinExistence type="predicted"/>
<dbReference type="RefSeq" id="WP_064179573.1">
    <property type="nucleotide sequence ID" value="NZ_CP056878.1"/>
</dbReference>
<sequence length="389" mass="44086">MNILFLTTILPIKAKSGGEIVTKQIITGLISNGADVDVVGYVRPDETNLSLPTNYNVAEARVIETQGHKKETLKWLLSSLVKKVPFSSEKYVGAKFLEIVNAKLRQKQYDYIFIDHTQMLWICNYFSNDQKLILISHNVESQLYDDLANDSSNWLKRNILHLESSKLEKLEQSSINKISQIWSLSKNDTAYYSKLNNSQYNSPTCITFDALPLLEPDLLPLPEAHYDVSLLGTWSWDANMKGLRWFFDNVYPLLPVEITIQVAGKGADWLADKYKNVKYKGFVEDAQEFLSKSKVIAIPSISGAGVQIKTLDAITIGRPIIASEFALRGLEDIPSYVYSSRQASEMANQIMTNLERKVSQNDLLVLKHECNEWYSSKINNFKEVILGSL</sequence>
<keyword evidence="1" id="KW-0808">Transferase</keyword>
<dbReference type="SUPFAM" id="SSF53756">
    <property type="entry name" value="UDP-Glycosyltransferase/glycogen phosphorylase"/>
    <property type="match status" value="1"/>
</dbReference>
<organism evidence="1">
    <name type="scientific">Klebsiella pneumoniae</name>
    <dbReference type="NCBI Taxonomy" id="573"/>
    <lineage>
        <taxon>Bacteria</taxon>
        <taxon>Pseudomonadati</taxon>
        <taxon>Pseudomonadota</taxon>
        <taxon>Gammaproteobacteria</taxon>
        <taxon>Enterobacterales</taxon>
        <taxon>Enterobacteriaceae</taxon>
        <taxon>Klebsiella/Raoultella group</taxon>
        <taxon>Klebsiella</taxon>
        <taxon>Klebsiella pneumoniae complex</taxon>
    </lineage>
</organism>
<evidence type="ECO:0000313" key="1">
    <source>
        <dbReference type="EMBL" id="AKJ75343.1"/>
    </source>
</evidence>
<name>A0A0G3F3B0_KLEPN</name>
<dbReference type="GO" id="GO:0016740">
    <property type="term" value="F:transferase activity"/>
    <property type="evidence" value="ECO:0007669"/>
    <property type="project" value="UniProtKB-KW"/>
</dbReference>
<reference evidence="1" key="1">
    <citation type="journal article" date="2015" name="Genome Biol. Evol.">
        <title>Extensive Capsule Locus Variation and Large-Scale Genomic Recombination within the Klebsiella pneumoniae Clonal Group 258.</title>
        <authorList>
            <person name="Wyres K.L."/>
            <person name="Gorrie C."/>
            <person name="Edwards D.J."/>
            <person name="Wertheim H.F."/>
            <person name="Hsu L.Y."/>
            <person name="Van Kinh N."/>
            <person name="Zadoks R."/>
            <person name="Baker S."/>
            <person name="Holt K.E."/>
        </authorList>
    </citation>
    <scope>NUCLEOTIDE SEQUENCE</scope>
    <source>
        <strain evidence="1">NCSR101</strain>
    </source>
</reference>